<name>A0ACC2TZU3_9FUNG</name>
<reference evidence="1" key="1">
    <citation type="submission" date="2022-04" db="EMBL/GenBank/DDBJ databases">
        <title>Genome of the entomopathogenic fungus Entomophthora muscae.</title>
        <authorList>
            <person name="Elya C."/>
            <person name="Lovett B.R."/>
            <person name="Lee E."/>
            <person name="Macias A.M."/>
            <person name="Hajek A.E."/>
            <person name="De Bivort B.L."/>
            <person name="Kasson M.T."/>
            <person name="De Fine Licht H.H."/>
            <person name="Stajich J.E."/>
        </authorList>
    </citation>
    <scope>NUCLEOTIDE SEQUENCE</scope>
    <source>
        <strain evidence="1">Berkeley</strain>
    </source>
</reference>
<accession>A0ACC2TZU3</accession>
<comment type="caution">
    <text evidence="1">The sequence shown here is derived from an EMBL/GenBank/DDBJ whole genome shotgun (WGS) entry which is preliminary data.</text>
</comment>
<protein>
    <submittedName>
        <fullName evidence="1">Uncharacterized protein</fullName>
    </submittedName>
</protein>
<sequence length="93" mass="10236">MATEEEEIRKEVEQFYTNLYTSEEINMETAEELCAIASSALTTCVLEAQADLVKSITLKEVRATLKEAPKDKAPQARQPTRGSVQTPSNTTSA</sequence>
<dbReference type="EMBL" id="QTSX02001582">
    <property type="protein sequence ID" value="KAJ9080260.1"/>
    <property type="molecule type" value="Genomic_DNA"/>
</dbReference>
<keyword evidence="2" id="KW-1185">Reference proteome</keyword>
<organism evidence="1 2">
    <name type="scientific">Entomophthora muscae</name>
    <dbReference type="NCBI Taxonomy" id="34485"/>
    <lineage>
        <taxon>Eukaryota</taxon>
        <taxon>Fungi</taxon>
        <taxon>Fungi incertae sedis</taxon>
        <taxon>Zoopagomycota</taxon>
        <taxon>Entomophthoromycotina</taxon>
        <taxon>Entomophthoromycetes</taxon>
        <taxon>Entomophthorales</taxon>
        <taxon>Entomophthoraceae</taxon>
        <taxon>Entomophthora</taxon>
    </lineage>
</organism>
<dbReference type="Proteomes" id="UP001165960">
    <property type="component" value="Unassembled WGS sequence"/>
</dbReference>
<evidence type="ECO:0000313" key="2">
    <source>
        <dbReference type="Proteomes" id="UP001165960"/>
    </source>
</evidence>
<gene>
    <name evidence="1" type="ORF">DSO57_1027020</name>
</gene>
<evidence type="ECO:0000313" key="1">
    <source>
        <dbReference type="EMBL" id="KAJ9080260.1"/>
    </source>
</evidence>
<proteinExistence type="predicted"/>